<keyword evidence="5" id="KW-1185">Reference proteome</keyword>
<keyword evidence="3" id="KW-0732">Signal</keyword>
<name>A0A2A6B8U5_PRIPA</name>
<evidence type="ECO:0000313" key="4">
    <source>
        <dbReference type="EnsemblMetazoa" id="PPA28079.1"/>
    </source>
</evidence>
<evidence type="ECO:0000256" key="3">
    <source>
        <dbReference type="SAM" id="SignalP"/>
    </source>
</evidence>
<dbReference type="AlphaFoldDB" id="A0A2A6B8U5"/>
<keyword evidence="2" id="KW-0812">Transmembrane</keyword>
<dbReference type="EnsemblMetazoa" id="PPA28079.1">
    <property type="protein sequence ID" value="PPA28079.1"/>
    <property type="gene ID" value="WBGene00117633"/>
</dbReference>
<feature type="transmembrane region" description="Helical" evidence="2">
    <location>
        <begin position="293"/>
        <end position="316"/>
    </location>
</feature>
<feature type="compositionally biased region" description="Basic and acidic residues" evidence="1">
    <location>
        <begin position="410"/>
        <end position="428"/>
    </location>
</feature>
<feature type="region of interest" description="Disordered" evidence="1">
    <location>
        <begin position="48"/>
        <end position="73"/>
    </location>
</feature>
<proteinExistence type="predicted"/>
<reference evidence="4" key="2">
    <citation type="submission" date="2022-06" db="UniProtKB">
        <authorList>
            <consortium name="EnsemblMetazoa"/>
        </authorList>
    </citation>
    <scope>IDENTIFICATION</scope>
    <source>
        <strain evidence="4">PS312</strain>
    </source>
</reference>
<dbReference type="Proteomes" id="UP000005239">
    <property type="component" value="Unassembled WGS sequence"/>
</dbReference>
<protein>
    <submittedName>
        <fullName evidence="4">Uncharacterized protein</fullName>
    </submittedName>
</protein>
<feature type="signal peptide" evidence="3">
    <location>
        <begin position="1"/>
        <end position="20"/>
    </location>
</feature>
<feature type="chain" id="PRO_5043433583" evidence="3">
    <location>
        <begin position="21"/>
        <end position="494"/>
    </location>
</feature>
<feature type="region of interest" description="Disordered" evidence="1">
    <location>
        <begin position="340"/>
        <end position="395"/>
    </location>
</feature>
<feature type="region of interest" description="Disordered" evidence="1">
    <location>
        <begin position="202"/>
        <end position="271"/>
    </location>
</feature>
<organism evidence="4 5">
    <name type="scientific">Pristionchus pacificus</name>
    <name type="common">Parasitic nematode worm</name>
    <dbReference type="NCBI Taxonomy" id="54126"/>
    <lineage>
        <taxon>Eukaryota</taxon>
        <taxon>Metazoa</taxon>
        <taxon>Ecdysozoa</taxon>
        <taxon>Nematoda</taxon>
        <taxon>Chromadorea</taxon>
        <taxon>Rhabditida</taxon>
        <taxon>Rhabditina</taxon>
        <taxon>Diplogasteromorpha</taxon>
        <taxon>Diplogasteroidea</taxon>
        <taxon>Neodiplogasteridae</taxon>
        <taxon>Pristionchus</taxon>
    </lineage>
</organism>
<reference evidence="5" key="1">
    <citation type="journal article" date="2008" name="Nat. Genet.">
        <title>The Pristionchus pacificus genome provides a unique perspective on nematode lifestyle and parasitism.</title>
        <authorList>
            <person name="Dieterich C."/>
            <person name="Clifton S.W."/>
            <person name="Schuster L.N."/>
            <person name="Chinwalla A."/>
            <person name="Delehaunty K."/>
            <person name="Dinkelacker I."/>
            <person name="Fulton L."/>
            <person name="Fulton R."/>
            <person name="Godfrey J."/>
            <person name="Minx P."/>
            <person name="Mitreva M."/>
            <person name="Roeseler W."/>
            <person name="Tian H."/>
            <person name="Witte H."/>
            <person name="Yang S.P."/>
            <person name="Wilson R.K."/>
            <person name="Sommer R.J."/>
        </authorList>
    </citation>
    <scope>NUCLEOTIDE SEQUENCE [LARGE SCALE GENOMIC DNA]</scope>
    <source>
        <strain evidence="5">PS312</strain>
    </source>
</reference>
<keyword evidence="2" id="KW-0472">Membrane</keyword>
<feature type="region of interest" description="Disordered" evidence="1">
    <location>
        <begin position="409"/>
        <end position="428"/>
    </location>
</feature>
<evidence type="ECO:0000313" key="5">
    <source>
        <dbReference type="Proteomes" id="UP000005239"/>
    </source>
</evidence>
<accession>A0A8R1UIW7</accession>
<sequence>MCHATLFALVLCHGRPLLISTMSTVPSRYHFPTPPSSRLLADTPLNTVTTTSEDRPTTATPEESSTVAHSTTVTPRTVERLSDLHDSFDIKNCMDGDTICYFLPRCFSSDFDASTDLWLVTVTLPLLDKFALEYCDVVAIVKNGQLELRRPFPLLNEKFTLREYGLTIDNKQVQCTDCIIDHIAQLDKVHIDTFNLPRRMTTKISSKRSPSASSTIEPLHHETTTESPNHSTTPSTTTKSHTTTTTPQKRSTKRPPLPLPHTPSLVTDPAGILDRDEADDVTAATSELKESGWGLAVIILLVIIVIIVLALIISIYRNPTSVVVQTRVYEWPINMPIERSTDMTEDEDNDERTPLAPNSVRSCARTVDSASRTPLVQPAVPESSGPDFSAKLPTPARESCATIEVSVTPSKEKQIKSTKPESKRPLREKAKALFKHSPRTPLMEKTAQPPSNTLEELVVSSRRDTSDDVVLTMTTANSFVLSVKMEPVKTVSEG</sequence>
<accession>A0A2A6B8U5</accession>
<feature type="compositionally biased region" description="Low complexity" evidence="1">
    <location>
        <begin position="225"/>
        <end position="249"/>
    </location>
</feature>
<gene>
    <name evidence="4" type="primary">WBGene00117633</name>
</gene>
<evidence type="ECO:0000256" key="1">
    <source>
        <dbReference type="SAM" id="MobiDB-lite"/>
    </source>
</evidence>
<keyword evidence="2" id="KW-1133">Transmembrane helix</keyword>
<evidence type="ECO:0000256" key="2">
    <source>
        <dbReference type="SAM" id="Phobius"/>
    </source>
</evidence>